<dbReference type="OrthoDB" id="10619678at2759"/>
<gene>
    <name evidence="2" type="ORF">GUITHDRAFT_163702</name>
</gene>
<dbReference type="KEGG" id="gtt:GUITHDRAFT_163702"/>
<reference evidence="2 4" key="1">
    <citation type="journal article" date="2012" name="Nature">
        <title>Algal genomes reveal evolutionary mosaicism and the fate of nucleomorphs.</title>
        <authorList>
            <consortium name="DOE Joint Genome Institute"/>
            <person name="Curtis B.A."/>
            <person name="Tanifuji G."/>
            <person name="Burki F."/>
            <person name="Gruber A."/>
            <person name="Irimia M."/>
            <person name="Maruyama S."/>
            <person name="Arias M.C."/>
            <person name="Ball S.G."/>
            <person name="Gile G.H."/>
            <person name="Hirakawa Y."/>
            <person name="Hopkins J.F."/>
            <person name="Kuo A."/>
            <person name="Rensing S.A."/>
            <person name="Schmutz J."/>
            <person name="Symeonidi A."/>
            <person name="Elias M."/>
            <person name="Eveleigh R.J."/>
            <person name="Herman E.K."/>
            <person name="Klute M.J."/>
            <person name="Nakayama T."/>
            <person name="Obornik M."/>
            <person name="Reyes-Prieto A."/>
            <person name="Armbrust E.V."/>
            <person name="Aves S.J."/>
            <person name="Beiko R.G."/>
            <person name="Coutinho P."/>
            <person name="Dacks J.B."/>
            <person name="Durnford D.G."/>
            <person name="Fast N.M."/>
            <person name="Green B.R."/>
            <person name="Grisdale C.J."/>
            <person name="Hempel F."/>
            <person name="Henrissat B."/>
            <person name="Hoppner M.P."/>
            <person name="Ishida K."/>
            <person name="Kim E."/>
            <person name="Koreny L."/>
            <person name="Kroth P.G."/>
            <person name="Liu Y."/>
            <person name="Malik S.B."/>
            <person name="Maier U.G."/>
            <person name="McRose D."/>
            <person name="Mock T."/>
            <person name="Neilson J.A."/>
            <person name="Onodera N.T."/>
            <person name="Poole A.M."/>
            <person name="Pritham E.J."/>
            <person name="Richards T.A."/>
            <person name="Rocap G."/>
            <person name="Roy S.W."/>
            <person name="Sarai C."/>
            <person name="Schaack S."/>
            <person name="Shirato S."/>
            <person name="Slamovits C.H."/>
            <person name="Spencer D.F."/>
            <person name="Suzuki S."/>
            <person name="Worden A.Z."/>
            <person name="Zauner S."/>
            <person name="Barry K."/>
            <person name="Bell C."/>
            <person name="Bharti A.K."/>
            <person name="Crow J.A."/>
            <person name="Grimwood J."/>
            <person name="Kramer R."/>
            <person name="Lindquist E."/>
            <person name="Lucas S."/>
            <person name="Salamov A."/>
            <person name="McFadden G.I."/>
            <person name="Lane C.E."/>
            <person name="Keeling P.J."/>
            <person name="Gray M.W."/>
            <person name="Grigoriev I.V."/>
            <person name="Archibald J.M."/>
        </authorList>
    </citation>
    <scope>NUCLEOTIDE SEQUENCE</scope>
    <source>
        <strain evidence="2 4">CCMP2712</strain>
    </source>
</reference>
<dbReference type="EMBL" id="JH993007">
    <property type="protein sequence ID" value="EKX43985.1"/>
    <property type="molecule type" value="Genomic_DNA"/>
</dbReference>
<dbReference type="AlphaFoldDB" id="L1J7D0"/>
<name>L1J7D0_GUITC</name>
<reference evidence="4" key="2">
    <citation type="submission" date="2012-11" db="EMBL/GenBank/DDBJ databases">
        <authorList>
            <person name="Kuo A."/>
            <person name="Curtis B.A."/>
            <person name="Tanifuji G."/>
            <person name="Burki F."/>
            <person name="Gruber A."/>
            <person name="Irimia M."/>
            <person name="Maruyama S."/>
            <person name="Arias M.C."/>
            <person name="Ball S.G."/>
            <person name="Gile G.H."/>
            <person name="Hirakawa Y."/>
            <person name="Hopkins J.F."/>
            <person name="Rensing S.A."/>
            <person name="Schmutz J."/>
            <person name="Symeonidi A."/>
            <person name="Elias M."/>
            <person name="Eveleigh R.J."/>
            <person name="Herman E.K."/>
            <person name="Klute M.J."/>
            <person name="Nakayama T."/>
            <person name="Obornik M."/>
            <person name="Reyes-Prieto A."/>
            <person name="Armbrust E.V."/>
            <person name="Aves S.J."/>
            <person name="Beiko R.G."/>
            <person name="Coutinho P."/>
            <person name="Dacks J.B."/>
            <person name="Durnford D.G."/>
            <person name="Fast N.M."/>
            <person name="Green B.R."/>
            <person name="Grisdale C."/>
            <person name="Hempe F."/>
            <person name="Henrissat B."/>
            <person name="Hoppner M.P."/>
            <person name="Ishida K.-I."/>
            <person name="Kim E."/>
            <person name="Koreny L."/>
            <person name="Kroth P.G."/>
            <person name="Liu Y."/>
            <person name="Malik S.-B."/>
            <person name="Maier U.G."/>
            <person name="McRose D."/>
            <person name="Mock T."/>
            <person name="Neilson J.A."/>
            <person name="Onodera N.T."/>
            <person name="Poole A.M."/>
            <person name="Pritham E.J."/>
            <person name="Richards T.A."/>
            <person name="Rocap G."/>
            <person name="Roy S.W."/>
            <person name="Sarai C."/>
            <person name="Schaack S."/>
            <person name="Shirato S."/>
            <person name="Slamovits C.H."/>
            <person name="Spencer D.F."/>
            <person name="Suzuki S."/>
            <person name="Worden A.Z."/>
            <person name="Zauner S."/>
            <person name="Barry K."/>
            <person name="Bell C."/>
            <person name="Bharti A.K."/>
            <person name="Crow J.A."/>
            <person name="Grimwood J."/>
            <person name="Kramer R."/>
            <person name="Lindquist E."/>
            <person name="Lucas S."/>
            <person name="Salamov A."/>
            <person name="McFadden G.I."/>
            <person name="Lane C.E."/>
            <person name="Keeling P.J."/>
            <person name="Gray M.W."/>
            <person name="Grigoriev I.V."/>
            <person name="Archibald J.M."/>
        </authorList>
    </citation>
    <scope>NUCLEOTIDE SEQUENCE</scope>
    <source>
        <strain evidence="4">CCMP2712</strain>
    </source>
</reference>
<dbReference type="PaxDb" id="55529-EKX43985"/>
<dbReference type="HOGENOM" id="CLU_515326_0_0_1"/>
<feature type="region of interest" description="Disordered" evidence="1">
    <location>
        <begin position="32"/>
        <end position="91"/>
    </location>
</feature>
<keyword evidence="4" id="KW-1185">Reference proteome</keyword>
<dbReference type="SUPFAM" id="SSF48350">
    <property type="entry name" value="GTPase activation domain, GAP"/>
    <property type="match status" value="1"/>
</dbReference>
<feature type="compositionally biased region" description="Basic and acidic residues" evidence="1">
    <location>
        <begin position="44"/>
        <end position="68"/>
    </location>
</feature>
<evidence type="ECO:0000256" key="1">
    <source>
        <dbReference type="SAM" id="MobiDB-lite"/>
    </source>
</evidence>
<dbReference type="InterPro" id="IPR008936">
    <property type="entry name" value="Rho_GTPase_activation_prot"/>
</dbReference>
<evidence type="ECO:0000313" key="4">
    <source>
        <dbReference type="Proteomes" id="UP000011087"/>
    </source>
</evidence>
<reference evidence="3" key="3">
    <citation type="submission" date="2016-03" db="UniProtKB">
        <authorList>
            <consortium name="EnsemblProtists"/>
        </authorList>
    </citation>
    <scope>IDENTIFICATION</scope>
</reference>
<dbReference type="GeneID" id="17300679"/>
<dbReference type="CDD" id="cd04519">
    <property type="entry name" value="RasGAP"/>
    <property type="match status" value="1"/>
</dbReference>
<proteinExistence type="predicted"/>
<dbReference type="Gene3D" id="1.10.506.10">
    <property type="entry name" value="GTPase Activation - p120gap, domain 1"/>
    <property type="match status" value="1"/>
</dbReference>
<accession>L1J7D0</accession>
<organism evidence="2">
    <name type="scientific">Guillardia theta (strain CCMP2712)</name>
    <name type="common">Cryptophyte</name>
    <dbReference type="NCBI Taxonomy" id="905079"/>
    <lineage>
        <taxon>Eukaryota</taxon>
        <taxon>Cryptophyceae</taxon>
        <taxon>Pyrenomonadales</taxon>
        <taxon>Geminigeraceae</taxon>
        <taxon>Guillardia</taxon>
    </lineage>
</organism>
<dbReference type="Proteomes" id="UP000011087">
    <property type="component" value="Unassembled WGS sequence"/>
</dbReference>
<evidence type="ECO:0000313" key="2">
    <source>
        <dbReference type="EMBL" id="EKX43985.1"/>
    </source>
</evidence>
<dbReference type="EnsemblProtists" id="EKX43985">
    <property type="protein sequence ID" value="EKX43985"/>
    <property type="gene ID" value="GUITHDRAFT_163702"/>
</dbReference>
<dbReference type="RefSeq" id="XP_005830965.1">
    <property type="nucleotide sequence ID" value="XM_005830908.1"/>
</dbReference>
<sequence length="529" mass="59621">MSSMSDSGSQNGTGNLETGIAMANFLADLQSFLPVPPGTFSDPPPKRDEDRYNAADRAKQSEEIKGENGEDMNEAEPKTDAPAEPQPVRSQMTKPLAPIEAGEEFDQRHEENVNMKNVGVEECDLCGRWKSKCRMREAIRMSHVRRGTVICGQCTVMLEKVPTARIVPPSIPDVSIGPSMVTDKRWKHDILKSSLKMPSRPPPAFISLVPRNKEKEFSPEDLDNDFKYQNLFEVLFSPDLHLLSAMFEVMPEDEEGDELLAAVLRLVDRSGRTEQIMKACVEMEVANTLDATTMFRRNNMSLRILKMHMSKVVALRLIHRYLHRQTIFRRAFLRNYDYCQKHDFQIRADAIKMLALNERFAADSSMAGFSCDTFETFSSLSTQHASAFNDDAWEHSDPKKVMVYSKDVPDLLRLIVNKMEIIERHAYLQEQQHEELRGSFLRLRVNSICLIAHYSSGIGSRYGTAAAAPLPYETDEGDWNNGYGQYEVGAGQENNWNSAAEAAMQGISTPPKTQELGPNAEFIKTVPTA</sequence>
<protein>
    <submittedName>
        <fullName evidence="2 3">Uncharacterized protein</fullName>
    </submittedName>
</protein>
<evidence type="ECO:0000313" key="3">
    <source>
        <dbReference type="EnsemblProtists" id="EKX43985"/>
    </source>
</evidence>